<evidence type="ECO:0000313" key="5">
    <source>
        <dbReference type="EMBL" id="GAA5150143.1"/>
    </source>
</evidence>
<dbReference type="InterPro" id="IPR011663">
    <property type="entry name" value="UTRA"/>
</dbReference>
<evidence type="ECO:0000313" key="6">
    <source>
        <dbReference type="Proteomes" id="UP001500221"/>
    </source>
</evidence>
<dbReference type="PRINTS" id="PR00035">
    <property type="entry name" value="HTHGNTR"/>
</dbReference>
<dbReference type="InterPro" id="IPR050679">
    <property type="entry name" value="Bact_HTH_transcr_reg"/>
</dbReference>
<evidence type="ECO:0000256" key="2">
    <source>
        <dbReference type="ARBA" id="ARBA00023125"/>
    </source>
</evidence>
<dbReference type="InterPro" id="IPR028978">
    <property type="entry name" value="Chorismate_lyase_/UTRA_dom_sf"/>
</dbReference>
<keyword evidence="1" id="KW-0805">Transcription regulation</keyword>
<dbReference type="CDD" id="cd07377">
    <property type="entry name" value="WHTH_GntR"/>
    <property type="match status" value="1"/>
</dbReference>
<accession>A0ABP9PSW3</accession>
<gene>
    <name evidence="5" type="ORF">GCM10023340_26600</name>
</gene>
<dbReference type="RefSeq" id="WP_345459129.1">
    <property type="nucleotide sequence ID" value="NZ_BAABKG010000003.1"/>
</dbReference>
<dbReference type="InterPro" id="IPR000524">
    <property type="entry name" value="Tscrpt_reg_HTH_GntR"/>
</dbReference>
<dbReference type="EMBL" id="BAABKG010000003">
    <property type="protein sequence ID" value="GAA5150143.1"/>
    <property type="molecule type" value="Genomic_DNA"/>
</dbReference>
<organism evidence="5 6">
    <name type="scientific">Nocardioides marinquilinus</name>
    <dbReference type="NCBI Taxonomy" id="1210400"/>
    <lineage>
        <taxon>Bacteria</taxon>
        <taxon>Bacillati</taxon>
        <taxon>Actinomycetota</taxon>
        <taxon>Actinomycetes</taxon>
        <taxon>Propionibacteriales</taxon>
        <taxon>Nocardioidaceae</taxon>
        <taxon>Nocardioides</taxon>
    </lineage>
</organism>
<sequence>MTAVDGLARPSGSKQQQLRVDLERLLDDLGPGDLLPAERVLAQSMGVARMTLRRALDGLVDDGRLVRRSGAGTFKAGRDDGGQVVSQRLAATSFSADMRARGLRPDSRTVSTRTAPAGVMLAAVLGVPTQTAVLHVRRLRLADDVPMALEDLHVPTTLVPGLTGADLDGASYYDLLATRFENPVVAGTQTVEPALAAPGDAELLGVTPGDPVFCFERTSRVADGRVAEFVRSYYRGDRYRIVVDIFPPA</sequence>
<dbReference type="SUPFAM" id="SSF46785">
    <property type="entry name" value="Winged helix' DNA-binding domain"/>
    <property type="match status" value="1"/>
</dbReference>
<name>A0ABP9PSW3_9ACTN</name>
<proteinExistence type="predicted"/>
<dbReference type="InterPro" id="IPR036390">
    <property type="entry name" value="WH_DNA-bd_sf"/>
</dbReference>
<dbReference type="Pfam" id="PF07702">
    <property type="entry name" value="UTRA"/>
    <property type="match status" value="1"/>
</dbReference>
<dbReference type="Gene3D" id="3.40.1410.10">
    <property type="entry name" value="Chorismate lyase-like"/>
    <property type="match status" value="1"/>
</dbReference>
<reference evidence="6" key="1">
    <citation type="journal article" date="2019" name="Int. J. Syst. Evol. Microbiol.">
        <title>The Global Catalogue of Microorganisms (GCM) 10K type strain sequencing project: providing services to taxonomists for standard genome sequencing and annotation.</title>
        <authorList>
            <consortium name="The Broad Institute Genomics Platform"/>
            <consortium name="The Broad Institute Genome Sequencing Center for Infectious Disease"/>
            <person name="Wu L."/>
            <person name="Ma J."/>
        </authorList>
    </citation>
    <scope>NUCLEOTIDE SEQUENCE [LARGE SCALE GENOMIC DNA]</scope>
    <source>
        <strain evidence="6">JCM 18459</strain>
    </source>
</reference>
<dbReference type="Gene3D" id="1.10.10.10">
    <property type="entry name" value="Winged helix-like DNA-binding domain superfamily/Winged helix DNA-binding domain"/>
    <property type="match status" value="1"/>
</dbReference>
<dbReference type="PANTHER" id="PTHR44846:SF1">
    <property type="entry name" value="MANNOSYL-D-GLYCERATE TRANSPORT_METABOLISM SYSTEM REPRESSOR MNGR-RELATED"/>
    <property type="match status" value="1"/>
</dbReference>
<dbReference type="SMART" id="SM00866">
    <property type="entry name" value="UTRA"/>
    <property type="match status" value="1"/>
</dbReference>
<comment type="caution">
    <text evidence="5">The sequence shown here is derived from an EMBL/GenBank/DDBJ whole genome shotgun (WGS) entry which is preliminary data.</text>
</comment>
<dbReference type="Pfam" id="PF00392">
    <property type="entry name" value="GntR"/>
    <property type="match status" value="1"/>
</dbReference>
<evidence type="ECO:0000259" key="4">
    <source>
        <dbReference type="PROSITE" id="PS50949"/>
    </source>
</evidence>
<dbReference type="Proteomes" id="UP001500221">
    <property type="component" value="Unassembled WGS sequence"/>
</dbReference>
<keyword evidence="2" id="KW-0238">DNA-binding</keyword>
<keyword evidence="3" id="KW-0804">Transcription</keyword>
<protein>
    <submittedName>
        <fullName evidence="5">GntR family transcriptional regulator</fullName>
    </submittedName>
</protein>
<dbReference type="InterPro" id="IPR036388">
    <property type="entry name" value="WH-like_DNA-bd_sf"/>
</dbReference>
<evidence type="ECO:0000256" key="3">
    <source>
        <dbReference type="ARBA" id="ARBA00023163"/>
    </source>
</evidence>
<dbReference type="PANTHER" id="PTHR44846">
    <property type="entry name" value="MANNOSYL-D-GLYCERATE TRANSPORT/METABOLISM SYSTEM REPRESSOR MNGR-RELATED"/>
    <property type="match status" value="1"/>
</dbReference>
<feature type="domain" description="HTH gntR-type" evidence="4">
    <location>
        <begin position="10"/>
        <end position="78"/>
    </location>
</feature>
<dbReference type="SUPFAM" id="SSF64288">
    <property type="entry name" value="Chorismate lyase-like"/>
    <property type="match status" value="1"/>
</dbReference>
<keyword evidence="6" id="KW-1185">Reference proteome</keyword>
<evidence type="ECO:0000256" key="1">
    <source>
        <dbReference type="ARBA" id="ARBA00023015"/>
    </source>
</evidence>
<dbReference type="PROSITE" id="PS50949">
    <property type="entry name" value="HTH_GNTR"/>
    <property type="match status" value="1"/>
</dbReference>
<dbReference type="SMART" id="SM00345">
    <property type="entry name" value="HTH_GNTR"/>
    <property type="match status" value="1"/>
</dbReference>